<keyword evidence="1 2" id="KW-0238">DNA-binding</keyword>
<feature type="compositionally biased region" description="Low complexity" evidence="3">
    <location>
        <begin position="45"/>
        <end position="60"/>
    </location>
</feature>
<feature type="DNA-binding region" description="OmpR/PhoB-type" evidence="2">
    <location>
        <begin position="155"/>
        <end position="253"/>
    </location>
</feature>
<feature type="region of interest" description="Disordered" evidence="3">
    <location>
        <begin position="1"/>
        <end position="77"/>
    </location>
</feature>
<proteinExistence type="predicted"/>
<comment type="caution">
    <text evidence="5">The sequence shown here is derived from an EMBL/GenBank/DDBJ whole genome shotgun (WGS) entry which is preliminary data.</text>
</comment>
<protein>
    <submittedName>
        <fullName evidence="5">Winged helix-turn-helix domain-containing protein</fullName>
    </submittedName>
</protein>
<evidence type="ECO:0000313" key="5">
    <source>
        <dbReference type="EMBL" id="MFC5883611.1"/>
    </source>
</evidence>
<evidence type="ECO:0000259" key="4">
    <source>
        <dbReference type="PROSITE" id="PS51755"/>
    </source>
</evidence>
<gene>
    <name evidence="5" type="ORF">ACFP0N_01280</name>
</gene>
<name>A0ABW1ERD2_9ACTN</name>
<evidence type="ECO:0000256" key="1">
    <source>
        <dbReference type="ARBA" id="ARBA00023125"/>
    </source>
</evidence>
<keyword evidence="6" id="KW-1185">Reference proteome</keyword>
<dbReference type="CDD" id="cd00383">
    <property type="entry name" value="trans_reg_C"/>
    <property type="match status" value="1"/>
</dbReference>
<dbReference type="InterPro" id="IPR016032">
    <property type="entry name" value="Sig_transdc_resp-reg_C-effctor"/>
</dbReference>
<dbReference type="SMART" id="SM00862">
    <property type="entry name" value="Trans_reg_C"/>
    <property type="match status" value="1"/>
</dbReference>
<dbReference type="EMBL" id="JBHSOD010000001">
    <property type="protein sequence ID" value="MFC5883611.1"/>
    <property type="molecule type" value="Genomic_DNA"/>
</dbReference>
<accession>A0ABW1ERD2</accession>
<dbReference type="Proteomes" id="UP001596067">
    <property type="component" value="Unassembled WGS sequence"/>
</dbReference>
<dbReference type="SUPFAM" id="SSF46894">
    <property type="entry name" value="C-terminal effector domain of the bipartite response regulators"/>
    <property type="match status" value="1"/>
</dbReference>
<evidence type="ECO:0000256" key="2">
    <source>
        <dbReference type="PROSITE-ProRule" id="PRU01091"/>
    </source>
</evidence>
<organism evidence="5 6">
    <name type="scientific">Kitasatospora aburaviensis</name>
    <dbReference type="NCBI Taxonomy" id="67265"/>
    <lineage>
        <taxon>Bacteria</taxon>
        <taxon>Bacillati</taxon>
        <taxon>Actinomycetota</taxon>
        <taxon>Actinomycetes</taxon>
        <taxon>Kitasatosporales</taxon>
        <taxon>Streptomycetaceae</taxon>
        <taxon>Kitasatospora</taxon>
    </lineage>
</organism>
<feature type="domain" description="OmpR/PhoB-type" evidence="4">
    <location>
        <begin position="155"/>
        <end position="253"/>
    </location>
</feature>
<dbReference type="InterPro" id="IPR036388">
    <property type="entry name" value="WH-like_DNA-bd_sf"/>
</dbReference>
<dbReference type="PROSITE" id="PS51755">
    <property type="entry name" value="OMPR_PHOB"/>
    <property type="match status" value="1"/>
</dbReference>
<sequence length="255" mass="26250">MTSSSTATLPLPAATPHLRAVRSVPSPADRSPAGRSTAERWHGGAAPQRQAPAAADVAAVPAPPTVPAPSALHPAQAPQPPQALLAALPEGAAVVAALPPGVLPQALLAQYGAQFGAAAPGHPMVGYLVLVPAETGTPAGPAPAGAGAGGPAAVRPVRPAGRGITVDVERRNAYVDGRLLDLTYLEFELLAHLTEHPQRVHTRDHLVSAVWGYGHVGDGRTVDVHVARLRRKLGSAYRESIVTVRRVGYKYTPVA</sequence>
<feature type="compositionally biased region" description="Low complexity" evidence="3">
    <location>
        <begin position="68"/>
        <end position="77"/>
    </location>
</feature>
<dbReference type="Pfam" id="PF00486">
    <property type="entry name" value="Trans_reg_C"/>
    <property type="match status" value="1"/>
</dbReference>
<evidence type="ECO:0000313" key="6">
    <source>
        <dbReference type="Proteomes" id="UP001596067"/>
    </source>
</evidence>
<evidence type="ECO:0000256" key="3">
    <source>
        <dbReference type="SAM" id="MobiDB-lite"/>
    </source>
</evidence>
<dbReference type="Gene3D" id="1.10.10.10">
    <property type="entry name" value="Winged helix-like DNA-binding domain superfamily/Winged helix DNA-binding domain"/>
    <property type="match status" value="1"/>
</dbReference>
<dbReference type="InterPro" id="IPR001867">
    <property type="entry name" value="OmpR/PhoB-type_DNA-bd"/>
</dbReference>
<reference evidence="6" key="1">
    <citation type="journal article" date="2019" name="Int. J. Syst. Evol. Microbiol.">
        <title>The Global Catalogue of Microorganisms (GCM) 10K type strain sequencing project: providing services to taxonomists for standard genome sequencing and annotation.</title>
        <authorList>
            <consortium name="The Broad Institute Genomics Platform"/>
            <consortium name="The Broad Institute Genome Sequencing Center for Infectious Disease"/>
            <person name="Wu L."/>
            <person name="Ma J."/>
        </authorList>
    </citation>
    <scope>NUCLEOTIDE SEQUENCE [LARGE SCALE GENOMIC DNA]</scope>
    <source>
        <strain evidence="6">CGMCC 4.1469</strain>
    </source>
</reference>